<keyword evidence="11 12" id="KW-0966">Cell projection</keyword>
<dbReference type="GO" id="GO:0005813">
    <property type="term" value="C:centrosome"/>
    <property type="evidence" value="ECO:0007669"/>
    <property type="project" value="UniProtKB-SubCell"/>
</dbReference>
<dbReference type="AlphaFoldDB" id="A0A8S1C235"/>
<evidence type="ECO:0000313" key="15">
    <source>
        <dbReference type="Proteomes" id="UP000494165"/>
    </source>
</evidence>
<evidence type="ECO:0000259" key="13">
    <source>
        <dbReference type="Pfam" id="PF11527"/>
    </source>
</evidence>
<keyword evidence="15" id="KW-1185">Reference proteome</keyword>
<dbReference type="GO" id="GO:0051457">
    <property type="term" value="P:maintenance of protein location in nucleus"/>
    <property type="evidence" value="ECO:0007669"/>
    <property type="project" value="TreeGrafter"/>
</dbReference>
<keyword evidence="10 12" id="KW-0539">Nucleus</keyword>
<dbReference type="Pfam" id="PF11527">
    <property type="entry name" value="ARL2_Bind_BART"/>
    <property type="match status" value="1"/>
</dbReference>
<proteinExistence type="inferred from homology"/>
<evidence type="ECO:0000256" key="1">
    <source>
        <dbReference type="ARBA" id="ARBA00004120"/>
    </source>
</evidence>
<evidence type="ECO:0000256" key="10">
    <source>
        <dbReference type="ARBA" id="ARBA00023242"/>
    </source>
</evidence>
<accession>A0A8S1C235</accession>
<dbReference type="InterPro" id="IPR023379">
    <property type="entry name" value="BART_dom"/>
</dbReference>
<dbReference type="GO" id="GO:0005758">
    <property type="term" value="C:mitochondrial intermembrane space"/>
    <property type="evidence" value="ECO:0007669"/>
    <property type="project" value="UniProtKB-SubCell"/>
</dbReference>
<comment type="function">
    <text evidence="12">Plays a role as an effector of the ADP-ribosylation factor-like protein 2, ARL2.</text>
</comment>
<dbReference type="Gene3D" id="1.20.1520.10">
    <property type="entry name" value="ADP-ribosylation factor-like 2-binding protein, domain"/>
    <property type="match status" value="1"/>
</dbReference>
<dbReference type="InterPro" id="IPR042541">
    <property type="entry name" value="BART_sf"/>
</dbReference>
<name>A0A8S1C235_9INSE</name>
<dbReference type="OrthoDB" id="302784at2759"/>
<dbReference type="PANTHER" id="PTHR15487">
    <property type="entry name" value="ADP-RIBOSYLATION FACTOR-LIKE PROTEIN 2-BINDING PROTEIN"/>
    <property type="match status" value="1"/>
</dbReference>
<dbReference type="GO" id="GO:0005929">
    <property type="term" value="C:cilium"/>
    <property type="evidence" value="ECO:0007669"/>
    <property type="project" value="UniProtKB-UniRule"/>
</dbReference>
<dbReference type="GO" id="GO:0005634">
    <property type="term" value="C:nucleus"/>
    <property type="evidence" value="ECO:0007669"/>
    <property type="project" value="UniProtKB-SubCell"/>
</dbReference>
<evidence type="ECO:0000256" key="6">
    <source>
        <dbReference type="ARBA" id="ARBA00022490"/>
    </source>
</evidence>
<evidence type="ECO:0000313" key="14">
    <source>
        <dbReference type="EMBL" id="CAB3361904.1"/>
    </source>
</evidence>
<evidence type="ECO:0000256" key="2">
    <source>
        <dbReference type="ARBA" id="ARBA00004123"/>
    </source>
</evidence>
<evidence type="ECO:0000256" key="4">
    <source>
        <dbReference type="ARBA" id="ARBA00009880"/>
    </source>
</evidence>
<evidence type="ECO:0000256" key="7">
    <source>
        <dbReference type="ARBA" id="ARBA00023069"/>
    </source>
</evidence>
<sequence length="159" mass="18334">MDISSSGLHAEDLKNLIESNSNRATIQFDEVIGHIEDIIIGPTFKNIRDAFMDQNYYHFEDSEENKLIYTDIFQSYIQLVEAHLESELTRRIPELNFASFFNEIGHHKNELDGEVFELLRSFADFLSFKQMMIDYKCAKLSDELSGAIVVVGSAMNRNQ</sequence>
<dbReference type="InterPro" id="IPR038849">
    <property type="entry name" value="ARL2BP"/>
</dbReference>
<dbReference type="EMBL" id="CADEPI010000007">
    <property type="protein sequence ID" value="CAB3361904.1"/>
    <property type="molecule type" value="Genomic_DNA"/>
</dbReference>
<keyword evidence="9 12" id="KW-0206">Cytoskeleton</keyword>
<comment type="caution">
    <text evidence="14">The sequence shown here is derived from an EMBL/GenBank/DDBJ whole genome shotgun (WGS) entry which is preliminary data.</text>
</comment>
<feature type="domain" description="BART" evidence="13">
    <location>
        <begin position="28"/>
        <end position="137"/>
    </location>
</feature>
<dbReference type="Proteomes" id="UP000494165">
    <property type="component" value="Unassembled WGS sequence"/>
</dbReference>
<evidence type="ECO:0000256" key="9">
    <source>
        <dbReference type="ARBA" id="ARBA00023212"/>
    </source>
</evidence>
<protein>
    <recommendedName>
        <fullName evidence="5 12">ADP-ribosylation factor-like protein 2-binding protein</fullName>
        <shortName evidence="12">ARF-like 2-binding protein</shortName>
    </recommendedName>
</protein>
<gene>
    <name evidence="14" type="ORF">CLODIP_2_CD01696</name>
</gene>
<evidence type="ECO:0000256" key="5">
    <source>
        <dbReference type="ARBA" id="ARBA00014849"/>
    </source>
</evidence>
<keyword evidence="8 12" id="KW-0496">Mitochondrion</keyword>
<organism evidence="14 15">
    <name type="scientific">Cloeon dipterum</name>
    <dbReference type="NCBI Taxonomy" id="197152"/>
    <lineage>
        <taxon>Eukaryota</taxon>
        <taxon>Metazoa</taxon>
        <taxon>Ecdysozoa</taxon>
        <taxon>Arthropoda</taxon>
        <taxon>Hexapoda</taxon>
        <taxon>Insecta</taxon>
        <taxon>Pterygota</taxon>
        <taxon>Palaeoptera</taxon>
        <taxon>Ephemeroptera</taxon>
        <taxon>Pisciforma</taxon>
        <taxon>Baetidae</taxon>
        <taxon>Cloeon</taxon>
    </lineage>
</organism>
<evidence type="ECO:0000256" key="8">
    <source>
        <dbReference type="ARBA" id="ARBA00023128"/>
    </source>
</evidence>
<evidence type="ECO:0000256" key="3">
    <source>
        <dbReference type="ARBA" id="ARBA00004300"/>
    </source>
</evidence>
<keyword evidence="6 12" id="KW-0963">Cytoplasm</keyword>
<keyword evidence="7 12" id="KW-0969">Cilium</keyword>
<dbReference type="PANTHER" id="PTHR15487:SF4">
    <property type="entry name" value="ADP-RIBOSYLATION FACTOR-LIKE PROTEIN 2-BINDING PROTEIN"/>
    <property type="match status" value="1"/>
</dbReference>
<evidence type="ECO:0000256" key="12">
    <source>
        <dbReference type="RuleBase" id="RU367099"/>
    </source>
</evidence>
<comment type="similarity">
    <text evidence="4 12">Belongs to the ARL2BP family.</text>
</comment>
<evidence type="ECO:0000256" key="11">
    <source>
        <dbReference type="ARBA" id="ARBA00023273"/>
    </source>
</evidence>
<reference evidence="14 15" key="1">
    <citation type="submission" date="2020-04" db="EMBL/GenBank/DDBJ databases">
        <authorList>
            <person name="Alioto T."/>
            <person name="Alioto T."/>
            <person name="Gomez Garrido J."/>
        </authorList>
    </citation>
    <scope>NUCLEOTIDE SEQUENCE [LARGE SCALE GENOMIC DNA]</scope>
</reference>
<comment type="subcellular location">
    <subcellularLocation>
        <location evidence="1 12">Cytoplasm</location>
        <location evidence="1 12">Cytoskeleton</location>
        <location evidence="1 12">Cilium basal body</location>
    </subcellularLocation>
    <subcellularLocation>
        <location evidence="3 12">Cytoplasm</location>
        <location evidence="3 12">Cytoskeleton</location>
        <location evidence="3 12">Microtubule organizing center</location>
        <location evidence="3 12">Centrosome</location>
    </subcellularLocation>
    <subcellularLocation>
        <location evidence="12">Cytoplasm</location>
    </subcellularLocation>
    <subcellularLocation>
        <location evidence="2 12">Nucleus</location>
    </subcellularLocation>
    <subcellularLocation>
        <location evidence="12">Mitochondrion intermembrane space</location>
    </subcellularLocation>
</comment>